<dbReference type="Proteomes" id="UP000006352">
    <property type="component" value="Unassembled WGS sequence"/>
</dbReference>
<dbReference type="InParanoid" id="J7RUQ3"/>
<evidence type="ECO:0000256" key="1">
    <source>
        <dbReference type="SAM" id="MobiDB-lite"/>
    </source>
</evidence>
<evidence type="ECO:0000313" key="2">
    <source>
        <dbReference type="EMBL" id="CCL98045.1"/>
    </source>
</evidence>
<dbReference type="HOGENOM" id="CLU_1315438_0_0_1"/>
<dbReference type="RefSeq" id="XP_012177328.1">
    <property type="nucleotide sequence ID" value="XM_012321938.1"/>
</dbReference>
<proteinExistence type="predicted"/>
<dbReference type="GeneID" id="24092956"/>
<gene>
    <name evidence="2" type="ORF">FIBRA_00039</name>
</gene>
<keyword evidence="3" id="KW-1185">Reference proteome</keyword>
<dbReference type="AlphaFoldDB" id="J7RUQ3"/>
<feature type="compositionally biased region" description="Basic residues" evidence="1">
    <location>
        <begin position="167"/>
        <end position="180"/>
    </location>
</feature>
<reference evidence="2 3" key="1">
    <citation type="journal article" date="2012" name="Appl. Environ. Microbiol.">
        <title>Short-read sequencing for genomic analysis of the brown rot fungus Fibroporia radiculosa.</title>
        <authorList>
            <person name="Tang J.D."/>
            <person name="Perkins A.D."/>
            <person name="Sonstegard T.S."/>
            <person name="Schroeder S.G."/>
            <person name="Burgess S.C."/>
            <person name="Diehl S.V."/>
        </authorList>
    </citation>
    <scope>NUCLEOTIDE SEQUENCE [LARGE SCALE GENOMIC DNA]</scope>
    <source>
        <strain evidence="2 3">TFFH 294</strain>
    </source>
</reference>
<organism evidence="2 3">
    <name type="scientific">Fibroporia radiculosa</name>
    <dbReference type="NCBI Taxonomy" id="599839"/>
    <lineage>
        <taxon>Eukaryota</taxon>
        <taxon>Fungi</taxon>
        <taxon>Dikarya</taxon>
        <taxon>Basidiomycota</taxon>
        <taxon>Agaricomycotina</taxon>
        <taxon>Agaricomycetes</taxon>
        <taxon>Polyporales</taxon>
        <taxon>Fibroporiaceae</taxon>
        <taxon>Fibroporia</taxon>
    </lineage>
</organism>
<evidence type="ECO:0000313" key="3">
    <source>
        <dbReference type="Proteomes" id="UP000006352"/>
    </source>
</evidence>
<sequence length="209" mass="22764">MPAPVDHEEARLRLRYDVLAEDTPNLLAIKASTWDAADPIDGITNHIEEELCVPDAPVGSINVKSRAIWRKCVRDRADLPAADLSALRTKDIALAHGWLASQEFSEETVNLVQEFYGLGRKQDYANGPLGGRKPDGWLPKGQRTKALKSEAPAKKGAGKTRAAAKSAKQKKAPTGQKRRQKAAEMDTEGSDDSTAVTKPVTRSKRAKLS</sequence>
<dbReference type="EMBL" id="HE796867">
    <property type="protein sequence ID" value="CCL98045.1"/>
    <property type="molecule type" value="Genomic_DNA"/>
</dbReference>
<name>J7RUQ3_9APHY</name>
<dbReference type="OrthoDB" id="2804060at2759"/>
<accession>J7RUQ3</accession>
<feature type="region of interest" description="Disordered" evidence="1">
    <location>
        <begin position="124"/>
        <end position="209"/>
    </location>
</feature>
<protein>
    <submittedName>
        <fullName evidence="2">Uncharacterized protein</fullName>
    </submittedName>
</protein>